<dbReference type="InterPro" id="IPR023577">
    <property type="entry name" value="CYTH_domain"/>
</dbReference>
<dbReference type="SMART" id="SM01118">
    <property type="entry name" value="CYTH"/>
    <property type="match status" value="1"/>
</dbReference>
<evidence type="ECO:0000313" key="5">
    <source>
        <dbReference type="Proteomes" id="UP000271380"/>
    </source>
</evidence>
<dbReference type="CDD" id="cd07374">
    <property type="entry name" value="CYTH-like_Pase"/>
    <property type="match status" value="1"/>
</dbReference>
<sequence length="222" mass="24919">MDTNMQNQITTAVEHEIKLTVTKDTVIPDLTEISYCTQQLEPTIHHLSAHYYDTADLSLTRAKITLRKRTGGKDDGWHIKLPHKLNRLELHHRIINGEKDIPATLLKQVDHITKGAKLLAIAQINNERHETLLADANGDILAEFCDDHVTASCFLPHGSDSTWREWELETTNTALKQDIAVQLLDSATKILTQTGAQPAQSPSKLLRALGDSYQYVISQQNN</sequence>
<dbReference type="EMBL" id="CP011312">
    <property type="protein sequence ID" value="AKE40978.1"/>
    <property type="molecule type" value="Genomic_DNA"/>
</dbReference>
<accession>A0A0F6R1F0</accession>
<proteinExistence type="predicted"/>
<name>A0A0F6R1F0_9CORY</name>
<dbReference type="Gene3D" id="2.40.320.10">
    <property type="entry name" value="Hypothetical Protein Pfu-838710-001"/>
    <property type="match status" value="1"/>
</dbReference>
<keyword evidence="4" id="KW-1185">Reference proteome</keyword>
<dbReference type="EMBL" id="LR134377">
    <property type="protein sequence ID" value="VEH06841.1"/>
    <property type="molecule type" value="Genomic_DNA"/>
</dbReference>
<dbReference type="SUPFAM" id="SSF55154">
    <property type="entry name" value="CYTH-like phosphatases"/>
    <property type="match status" value="1"/>
</dbReference>
<gene>
    <name evidence="3" type="ORF">NCTC949_01337</name>
    <name evidence="2" type="ORF">UL82_03865</name>
</gene>
<dbReference type="InterPro" id="IPR033469">
    <property type="entry name" value="CYTH-like_dom_sf"/>
</dbReference>
<dbReference type="Proteomes" id="UP000271380">
    <property type="component" value="Chromosome"/>
</dbReference>
<protein>
    <submittedName>
        <fullName evidence="2">CYTH domain-containing protein</fullName>
    </submittedName>
    <submittedName>
        <fullName evidence="3">Chad domain-containing protein</fullName>
    </submittedName>
</protein>
<feature type="domain" description="CYTH" evidence="1">
    <location>
        <begin position="12"/>
        <end position="215"/>
    </location>
</feature>
<dbReference type="Pfam" id="PF01928">
    <property type="entry name" value="CYTH"/>
    <property type="match status" value="1"/>
</dbReference>
<dbReference type="AlphaFoldDB" id="A0A0F6R1F0"/>
<evidence type="ECO:0000313" key="2">
    <source>
        <dbReference type="EMBL" id="AKE40978.1"/>
    </source>
</evidence>
<evidence type="ECO:0000259" key="1">
    <source>
        <dbReference type="SMART" id="SM01118"/>
    </source>
</evidence>
<dbReference type="HOGENOM" id="CLU_089303_0_0_11"/>
<dbReference type="STRING" id="35755.UL82_03865"/>
<reference evidence="2 4" key="1">
    <citation type="journal article" date="2015" name="Genome Announc.">
        <title>Complete Genome Sequence of Corynebacterium kutscheri DSM 20755, a Corynebacterial Type Strain with Remarkably Low G+C Content of Chromosomal DNA.</title>
        <authorList>
            <person name="Ruckert C."/>
            <person name="Albersmeier A."/>
            <person name="Winkler A."/>
            <person name="Tauch A."/>
        </authorList>
    </citation>
    <scope>NUCLEOTIDE SEQUENCE [LARGE SCALE GENOMIC DNA]</scope>
    <source>
        <strain evidence="2 4">DSM 20755</strain>
    </source>
</reference>
<dbReference type="Proteomes" id="UP000033457">
    <property type="component" value="Chromosome"/>
</dbReference>
<reference evidence="3 5" key="2">
    <citation type="submission" date="2018-12" db="EMBL/GenBank/DDBJ databases">
        <authorList>
            <consortium name="Pathogen Informatics"/>
        </authorList>
    </citation>
    <scope>NUCLEOTIDE SEQUENCE [LARGE SCALE GENOMIC DNA]</scope>
    <source>
        <strain evidence="3 5">NCTC949</strain>
    </source>
</reference>
<dbReference type="KEGG" id="cku:UL82_03865"/>
<evidence type="ECO:0000313" key="3">
    <source>
        <dbReference type="EMBL" id="VEH06841.1"/>
    </source>
</evidence>
<evidence type="ECO:0000313" key="4">
    <source>
        <dbReference type="Proteomes" id="UP000033457"/>
    </source>
</evidence>
<organism evidence="2 4">
    <name type="scientific">Corynebacterium kutscheri</name>
    <dbReference type="NCBI Taxonomy" id="35755"/>
    <lineage>
        <taxon>Bacteria</taxon>
        <taxon>Bacillati</taxon>
        <taxon>Actinomycetota</taxon>
        <taxon>Actinomycetes</taxon>
        <taxon>Mycobacteriales</taxon>
        <taxon>Corynebacteriaceae</taxon>
        <taxon>Corynebacterium</taxon>
    </lineage>
</organism>